<dbReference type="AlphaFoldDB" id="A0A7W5JV06"/>
<evidence type="ECO:0000313" key="2">
    <source>
        <dbReference type="EMBL" id="MBB3326733.1"/>
    </source>
</evidence>
<dbReference type="EMBL" id="JACHZG010000001">
    <property type="protein sequence ID" value="MBB3326733.1"/>
    <property type="molecule type" value="Genomic_DNA"/>
</dbReference>
<name>A0A7W5JV06_9ACTN</name>
<comment type="caution">
    <text evidence="2">The sequence shown here is derived from an EMBL/GenBank/DDBJ whole genome shotgun (WGS) entry which is preliminary data.</text>
</comment>
<dbReference type="SUPFAM" id="SSF53474">
    <property type="entry name" value="alpha/beta-Hydrolases"/>
    <property type="match status" value="1"/>
</dbReference>
<dbReference type="RefSeq" id="WP_198423303.1">
    <property type="nucleotide sequence ID" value="NZ_JACHZG010000001.1"/>
</dbReference>
<dbReference type="InterPro" id="IPR000073">
    <property type="entry name" value="AB_hydrolase_1"/>
</dbReference>
<evidence type="ECO:0000313" key="3">
    <source>
        <dbReference type="Proteomes" id="UP000565572"/>
    </source>
</evidence>
<gene>
    <name evidence="2" type="ORF">FHX39_001677</name>
</gene>
<dbReference type="PRINTS" id="PR00111">
    <property type="entry name" value="ABHYDROLASE"/>
</dbReference>
<evidence type="ECO:0000259" key="1">
    <source>
        <dbReference type="Pfam" id="PF00561"/>
    </source>
</evidence>
<feature type="domain" description="AB hydrolase-1" evidence="1">
    <location>
        <begin position="41"/>
        <end position="155"/>
    </location>
</feature>
<reference evidence="2 3" key="1">
    <citation type="submission" date="2020-08" db="EMBL/GenBank/DDBJ databases">
        <title>Sequencing the genomes of 1000 actinobacteria strains.</title>
        <authorList>
            <person name="Klenk H.-P."/>
        </authorList>
    </citation>
    <scope>NUCLEOTIDE SEQUENCE [LARGE SCALE GENOMIC DNA]</scope>
    <source>
        <strain evidence="2 3">DSM 11053</strain>
    </source>
</reference>
<dbReference type="InterPro" id="IPR050471">
    <property type="entry name" value="AB_hydrolase"/>
</dbReference>
<keyword evidence="3" id="KW-1185">Reference proteome</keyword>
<protein>
    <submittedName>
        <fullName evidence="2">Pimeloyl-ACP methyl ester carboxylesterase</fullName>
    </submittedName>
</protein>
<proteinExistence type="predicted"/>
<dbReference type="Proteomes" id="UP000565572">
    <property type="component" value="Unassembled WGS sequence"/>
</dbReference>
<dbReference type="Gene3D" id="3.40.50.1820">
    <property type="entry name" value="alpha/beta hydrolase"/>
    <property type="match status" value="1"/>
</dbReference>
<accession>A0A7W5JV06</accession>
<dbReference type="PANTHER" id="PTHR43433:SF5">
    <property type="entry name" value="AB HYDROLASE-1 DOMAIN-CONTAINING PROTEIN"/>
    <property type="match status" value="1"/>
</dbReference>
<dbReference type="InterPro" id="IPR029058">
    <property type="entry name" value="AB_hydrolase_fold"/>
</dbReference>
<organism evidence="2 3">
    <name type="scientific">Microlunatus antarcticus</name>
    <dbReference type="NCBI Taxonomy" id="53388"/>
    <lineage>
        <taxon>Bacteria</taxon>
        <taxon>Bacillati</taxon>
        <taxon>Actinomycetota</taxon>
        <taxon>Actinomycetes</taxon>
        <taxon>Propionibacteriales</taxon>
        <taxon>Propionibacteriaceae</taxon>
        <taxon>Microlunatus</taxon>
    </lineage>
</organism>
<dbReference type="PANTHER" id="PTHR43433">
    <property type="entry name" value="HYDROLASE, ALPHA/BETA FOLD FAMILY PROTEIN"/>
    <property type="match status" value="1"/>
</dbReference>
<dbReference type="GO" id="GO:0046503">
    <property type="term" value="P:glycerolipid catabolic process"/>
    <property type="evidence" value="ECO:0007669"/>
    <property type="project" value="TreeGrafter"/>
</dbReference>
<dbReference type="GO" id="GO:0004806">
    <property type="term" value="F:triacylglycerol lipase activity"/>
    <property type="evidence" value="ECO:0007669"/>
    <property type="project" value="TreeGrafter"/>
</dbReference>
<sequence>MADDETRDAAAHRVAGRRDGTTDVRGVELGWTSEGEGPLTVFAHGMANDRWSGELAGLLDWSPLVAGGQRLLRYDARGHGRSTGRAVAEDYRWPDLADDLLALLDVLSPDRPVRAVGASMGSATLVHAALAAPDRFERLVLTCPPTAWATRAAQAGAYLQGADLVEQHGVEAFERAMSAQPKQGLFRDLPDYPPRLRVSDALLPSVLRGAAASDLPDDARLRTLQLPVLVLSWHDDPGHPVETGERLVELIDGAELGTAATVTELRTWGSRTATFLGG</sequence>
<dbReference type="Pfam" id="PF00561">
    <property type="entry name" value="Abhydrolase_1"/>
    <property type="match status" value="1"/>
</dbReference>